<accession>A0ABU1IS75</accession>
<keyword evidence="6" id="KW-1185">Reference proteome</keyword>
<feature type="transmembrane region" description="Helical" evidence="2">
    <location>
        <begin position="143"/>
        <end position="165"/>
    </location>
</feature>
<feature type="transmembrane region" description="Helical" evidence="2">
    <location>
        <begin position="200"/>
        <end position="222"/>
    </location>
</feature>
<keyword evidence="2" id="KW-0812">Transmembrane</keyword>
<organism evidence="5 6">
    <name type="scientific">Desmospora profundinema</name>
    <dbReference type="NCBI Taxonomy" id="1571184"/>
    <lineage>
        <taxon>Bacteria</taxon>
        <taxon>Bacillati</taxon>
        <taxon>Bacillota</taxon>
        <taxon>Bacilli</taxon>
        <taxon>Bacillales</taxon>
        <taxon>Thermoactinomycetaceae</taxon>
        <taxon>Desmospora</taxon>
    </lineage>
</organism>
<evidence type="ECO:0000313" key="5">
    <source>
        <dbReference type="EMBL" id="MDR6227636.1"/>
    </source>
</evidence>
<dbReference type="PROSITE" id="PS51257">
    <property type="entry name" value="PROKAR_LIPOPROTEIN"/>
    <property type="match status" value="1"/>
</dbReference>
<proteinExistence type="predicted"/>
<feature type="chain" id="PRO_5046117362" description="MafB19-like deaminase domain-containing protein" evidence="3">
    <location>
        <begin position="28"/>
        <end position="516"/>
    </location>
</feature>
<feature type="transmembrane region" description="Helical" evidence="2">
    <location>
        <begin position="170"/>
        <end position="188"/>
    </location>
</feature>
<feature type="domain" description="MafB19-like deaminase" evidence="4">
    <location>
        <begin position="381"/>
        <end position="496"/>
    </location>
</feature>
<keyword evidence="3" id="KW-0732">Signal</keyword>
<keyword evidence="2" id="KW-0472">Membrane</keyword>
<dbReference type="Proteomes" id="UP001185012">
    <property type="component" value="Unassembled WGS sequence"/>
</dbReference>
<protein>
    <recommendedName>
        <fullName evidence="4">MafB19-like deaminase domain-containing protein</fullName>
    </recommendedName>
</protein>
<dbReference type="EMBL" id="JAVDQG010000013">
    <property type="protein sequence ID" value="MDR6227636.1"/>
    <property type="molecule type" value="Genomic_DNA"/>
</dbReference>
<feature type="compositionally biased region" description="Pro residues" evidence="1">
    <location>
        <begin position="71"/>
        <end position="95"/>
    </location>
</feature>
<keyword evidence="2" id="KW-1133">Transmembrane helix</keyword>
<feature type="region of interest" description="Disordered" evidence="1">
    <location>
        <begin position="39"/>
        <end position="108"/>
    </location>
</feature>
<evidence type="ECO:0000256" key="2">
    <source>
        <dbReference type="SAM" id="Phobius"/>
    </source>
</evidence>
<feature type="compositionally biased region" description="Pro residues" evidence="1">
    <location>
        <begin position="39"/>
        <end position="61"/>
    </location>
</feature>
<evidence type="ECO:0000259" key="4">
    <source>
        <dbReference type="Pfam" id="PF14437"/>
    </source>
</evidence>
<evidence type="ECO:0000256" key="3">
    <source>
        <dbReference type="SAM" id="SignalP"/>
    </source>
</evidence>
<feature type="signal peptide" evidence="3">
    <location>
        <begin position="1"/>
        <end position="27"/>
    </location>
</feature>
<gene>
    <name evidence="5" type="ORF">JOE21_003680</name>
</gene>
<dbReference type="InterPro" id="IPR058535">
    <property type="entry name" value="MafB19-deam"/>
</dbReference>
<evidence type="ECO:0000313" key="6">
    <source>
        <dbReference type="Proteomes" id="UP001185012"/>
    </source>
</evidence>
<reference evidence="5 6" key="1">
    <citation type="submission" date="2023-07" db="EMBL/GenBank/DDBJ databases">
        <title>Genomic Encyclopedia of Type Strains, Phase IV (KMG-IV): sequencing the most valuable type-strain genomes for metagenomic binning, comparative biology and taxonomic classification.</title>
        <authorList>
            <person name="Goeker M."/>
        </authorList>
    </citation>
    <scope>NUCLEOTIDE SEQUENCE [LARGE SCALE GENOMIC DNA]</scope>
    <source>
        <strain evidence="5 6">DSM 45903</strain>
    </source>
</reference>
<dbReference type="Pfam" id="PF14437">
    <property type="entry name" value="MafB19-deam"/>
    <property type="match status" value="1"/>
</dbReference>
<sequence length="516" mass="55040">MSVRFNRLVAITVVMILFLIGCSFSNAADCYEPPIAEDPPLPAGPPIPKGPAIPKSPPISEDPPVSDGPAIPAPYKGPKPYQAPEPYKPPEPYQPPEKYQAPEKYQPPSSMVNDKMFASISPISAQGTSSVESESTEVECTSISGFSIFSLLAAAILAIIATVFIFTVPVIGWSMLVGMAFGGLAGWLSGGSATEIAMDAVYGGIAGAVGLGAFAGAARLLGRMAMTSTWMGRWFPWLGSGGAAGVGETATFDFLRDGKVNWTNVLIAGALGGLLGFGGGMITDHGHKLKALIPQLENRVVVAADGPVGRFIYNHFDDAADGYHKDAGSGLGNKVSPSSKNFKVDLKENPKYRPATNKVDFDYVAKIRKDLGLPPINKDTGSKTHTVAVLESDGQQIWGRSGWGNDVGGYTEMRESWLKGGGKRKQSATNGQTAYHAEGDAFWHLYKNRKENNILGGEATLVVDRPLCKACGQNNGIQSLMEEVGLDKLVIKTPEGTQVLTPRPGRRRTSWEELDR</sequence>
<comment type="caution">
    <text evidence="5">The sequence shown here is derived from an EMBL/GenBank/DDBJ whole genome shotgun (WGS) entry which is preliminary data.</text>
</comment>
<name>A0ABU1IS75_9BACL</name>
<feature type="transmembrane region" description="Helical" evidence="2">
    <location>
        <begin position="261"/>
        <end position="282"/>
    </location>
</feature>
<evidence type="ECO:0000256" key="1">
    <source>
        <dbReference type="SAM" id="MobiDB-lite"/>
    </source>
</evidence>
<dbReference type="RefSeq" id="WP_309868802.1">
    <property type="nucleotide sequence ID" value="NZ_JAVDQG010000013.1"/>
</dbReference>